<feature type="compositionally biased region" description="Polar residues" evidence="1">
    <location>
        <begin position="315"/>
        <end position="325"/>
    </location>
</feature>
<feature type="compositionally biased region" description="Polar residues" evidence="1">
    <location>
        <begin position="13"/>
        <end position="22"/>
    </location>
</feature>
<keyword evidence="3" id="KW-1185">Reference proteome</keyword>
<comment type="caution">
    <text evidence="2">The sequence shown here is derived from an EMBL/GenBank/DDBJ whole genome shotgun (WGS) entry which is preliminary data.</text>
</comment>
<feature type="region of interest" description="Disordered" evidence="1">
    <location>
        <begin position="156"/>
        <end position="192"/>
    </location>
</feature>
<evidence type="ECO:0000313" key="2">
    <source>
        <dbReference type="EMBL" id="GGP36003.1"/>
    </source>
</evidence>
<name>A0A918AGV9_9PSEU</name>
<feature type="region of interest" description="Disordered" evidence="1">
    <location>
        <begin position="1"/>
        <end position="114"/>
    </location>
</feature>
<dbReference type="EMBL" id="BMRG01000001">
    <property type="protein sequence ID" value="GGP36003.1"/>
    <property type="molecule type" value="Genomic_DNA"/>
</dbReference>
<dbReference type="AlphaFoldDB" id="A0A918AGV9"/>
<feature type="compositionally biased region" description="Basic residues" evidence="1">
    <location>
        <begin position="25"/>
        <end position="37"/>
    </location>
</feature>
<feature type="compositionally biased region" description="Polar residues" evidence="1">
    <location>
        <begin position="242"/>
        <end position="252"/>
    </location>
</feature>
<protein>
    <submittedName>
        <fullName evidence="2">Uncharacterized protein</fullName>
    </submittedName>
</protein>
<feature type="compositionally biased region" description="Polar residues" evidence="1">
    <location>
        <begin position="81"/>
        <end position="105"/>
    </location>
</feature>
<reference evidence="2" key="2">
    <citation type="submission" date="2020-09" db="EMBL/GenBank/DDBJ databases">
        <authorList>
            <person name="Sun Q."/>
            <person name="Ohkuma M."/>
        </authorList>
    </citation>
    <scope>NUCLEOTIDE SEQUENCE</scope>
    <source>
        <strain evidence="2">JCM 3313</strain>
    </source>
</reference>
<reference evidence="2" key="1">
    <citation type="journal article" date="2014" name="Int. J. Syst. Evol. Microbiol.">
        <title>Complete genome sequence of Corynebacterium casei LMG S-19264T (=DSM 44701T), isolated from a smear-ripened cheese.</title>
        <authorList>
            <consortium name="US DOE Joint Genome Institute (JGI-PGF)"/>
            <person name="Walter F."/>
            <person name="Albersmeier A."/>
            <person name="Kalinowski J."/>
            <person name="Ruckert C."/>
        </authorList>
    </citation>
    <scope>NUCLEOTIDE SEQUENCE</scope>
    <source>
        <strain evidence="2">JCM 3313</strain>
    </source>
</reference>
<feature type="compositionally biased region" description="Basic and acidic residues" evidence="1">
    <location>
        <begin position="46"/>
        <end position="80"/>
    </location>
</feature>
<feature type="region of interest" description="Disordered" evidence="1">
    <location>
        <begin position="121"/>
        <end position="140"/>
    </location>
</feature>
<feature type="compositionally biased region" description="Basic and acidic residues" evidence="1">
    <location>
        <begin position="301"/>
        <end position="313"/>
    </location>
</feature>
<sequence length="353" mass="37928">MCRAHGRRCPGSAHSSRATQTTRKAVSRARAALRKAKASGDADAIDAARQRLDTARAAHHQAKDNTMRDHNTPAHDRDVTGDQQQSEHTTHTWTSPDGMVTNTVHGTIGPDAVQADTITGPVTIHNRPTDHPASTPVPEDVPEDVRAFVRAGLVTLGPDGRPVRRRDVTAPRPAPAPHDHHDGSSSGPVHITDRAGRPIVQAGQVTGGVWVNGVRQDHPGDHGHHGGSRRERDRPDQRERGQTTGQGFTIHNVNYAAPGAHVGSQHDVTGSTDHRPDAASADGPGEFVRKLHRTIRRAQEAAEQARQDEKPGESARTTNVASGDQHVSQQIGINLGTVHTGDGQVWINGKRIR</sequence>
<gene>
    <name evidence="2" type="ORF">GCM10010185_03760</name>
</gene>
<dbReference type="Proteomes" id="UP000639606">
    <property type="component" value="Unassembled WGS sequence"/>
</dbReference>
<accession>A0A918AGV9</accession>
<evidence type="ECO:0000313" key="3">
    <source>
        <dbReference type="Proteomes" id="UP000639606"/>
    </source>
</evidence>
<feature type="region of interest" description="Disordered" evidence="1">
    <location>
        <begin position="301"/>
        <end position="325"/>
    </location>
</feature>
<feature type="region of interest" description="Disordered" evidence="1">
    <location>
        <begin position="211"/>
        <end position="285"/>
    </location>
</feature>
<dbReference type="RefSeq" id="WP_189221259.1">
    <property type="nucleotide sequence ID" value="NZ_BMRG01000001.1"/>
</dbReference>
<feature type="compositionally biased region" description="Basic and acidic residues" evidence="1">
    <location>
        <begin position="215"/>
        <end position="241"/>
    </location>
</feature>
<proteinExistence type="predicted"/>
<organism evidence="2 3">
    <name type="scientific">Saccharothrix coeruleofusca</name>
    <dbReference type="NCBI Taxonomy" id="33919"/>
    <lineage>
        <taxon>Bacteria</taxon>
        <taxon>Bacillati</taxon>
        <taxon>Actinomycetota</taxon>
        <taxon>Actinomycetes</taxon>
        <taxon>Pseudonocardiales</taxon>
        <taxon>Pseudonocardiaceae</taxon>
        <taxon>Saccharothrix</taxon>
    </lineage>
</organism>
<evidence type="ECO:0000256" key="1">
    <source>
        <dbReference type="SAM" id="MobiDB-lite"/>
    </source>
</evidence>